<dbReference type="Gene3D" id="1.10.1050.10">
    <property type="entry name" value="Ribosomal Protein S4 Delta 41, Chain A, domain 1"/>
    <property type="match status" value="1"/>
</dbReference>
<evidence type="ECO:0000313" key="11">
    <source>
        <dbReference type="Proteomes" id="UP000177346"/>
    </source>
</evidence>
<dbReference type="GO" id="GO:0042274">
    <property type="term" value="P:ribosomal small subunit biogenesis"/>
    <property type="evidence" value="ECO:0007669"/>
    <property type="project" value="TreeGrafter"/>
</dbReference>
<dbReference type="GO" id="GO:0015935">
    <property type="term" value="C:small ribosomal subunit"/>
    <property type="evidence" value="ECO:0007669"/>
    <property type="project" value="InterPro"/>
</dbReference>
<reference evidence="10 11" key="1">
    <citation type="journal article" date="2016" name="Nat. Commun.">
        <title>Thousands of microbial genomes shed light on interconnected biogeochemical processes in an aquifer system.</title>
        <authorList>
            <person name="Anantharaman K."/>
            <person name="Brown C.T."/>
            <person name="Hug L.A."/>
            <person name="Sharon I."/>
            <person name="Castelle C.J."/>
            <person name="Probst A.J."/>
            <person name="Thomas B.C."/>
            <person name="Singh A."/>
            <person name="Wilkins M.J."/>
            <person name="Karaoz U."/>
            <person name="Brodie E.L."/>
            <person name="Williams K.H."/>
            <person name="Hubbard S.S."/>
            <person name="Banfield J.F."/>
        </authorList>
    </citation>
    <scope>NUCLEOTIDE SEQUENCE [LARGE SCALE GENOMIC DNA]</scope>
</reference>
<dbReference type="HAMAP" id="MF_01306_B">
    <property type="entry name" value="Ribosomal_uS4_B"/>
    <property type="match status" value="1"/>
</dbReference>
<dbReference type="InterPro" id="IPR001912">
    <property type="entry name" value="Ribosomal_uS4_N"/>
</dbReference>
<dbReference type="NCBIfam" id="TIGR01017">
    <property type="entry name" value="rpsD_bact"/>
    <property type="match status" value="1"/>
</dbReference>
<dbReference type="InterPro" id="IPR002942">
    <property type="entry name" value="S4_RNA-bd"/>
</dbReference>
<dbReference type="GO" id="GO:0003735">
    <property type="term" value="F:structural constituent of ribosome"/>
    <property type="evidence" value="ECO:0007669"/>
    <property type="project" value="InterPro"/>
</dbReference>
<keyword evidence="5 7" id="KW-0687">Ribonucleoprotein</keyword>
<dbReference type="Proteomes" id="UP000177346">
    <property type="component" value="Unassembled WGS sequence"/>
</dbReference>
<keyword evidence="2 7" id="KW-0699">rRNA-binding</keyword>
<evidence type="ECO:0000256" key="6">
    <source>
        <dbReference type="ARBA" id="ARBA00035254"/>
    </source>
</evidence>
<evidence type="ECO:0000259" key="9">
    <source>
        <dbReference type="SMART" id="SM01390"/>
    </source>
</evidence>
<evidence type="ECO:0000256" key="3">
    <source>
        <dbReference type="ARBA" id="ARBA00022884"/>
    </source>
</evidence>
<name>A0A1F5XGA2_9BACT</name>
<dbReference type="EMBL" id="MFIF01000009">
    <property type="protein sequence ID" value="OGF86953.1"/>
    <property type="molecule type" value="Genomic_DNA"/>
</dbReference>
<comment type="function">
    <text evidence="7">One of the primary rRNA binding proteins, it binds directly to 16S rRNA where it nucleates assembly of the body of the 30S subunit.</text>
</comment>
<dbReference type="NCBIfam" id="NF003717">
    <property type="entry name" value="PRK05327.1"/>
    <property type="match status" value="1"/>
</dbReference>
<feature type="domain" description="RNA-binding S4" evidence="8">
    <location>
        <begin position="90"/>
        <end position="151"/>
    </location>
</feature>
<evidence type="ECO:0000256" key="5">
    <source>
        <dbReference type="ARBA" id="ARBA00023274"/>
    </source>
</evidence>
<protein>
    <recommendedName>
        <fullName evidence="6 7">Small ribosomal subunit protein uS4</fullName>
    </recommendedName>
</protein>
<dbReference type="SMART" id="SM00363">
    <property type="entry name" value="S4"/>
    <property type="match status" value="1"/>
</dbReference>
<dbReference type="PANTHER" id="PTHR11831:SF4">
    <property type="entry name" value="SMALL RIBOSOMAL SUBUNIT PROTEIN US4M"/>
    <property type="match status" value="1"/>
</dbReference>
<dbReference type="InterPro" id="IPR036986">
    <property type="entry name" value="S4_RNA-bd_sf"/>
</dbReference>
<accession>A0A1F5XGA2</accession>
<dbReference type="SMART" id="SM01390">
    <property type="entry name" value="Ribosomal_S4"/>
    <property type="match status" value="1"/>
</dbReference>
<keyword evidence="4 7" id="KW-0689">Ribosomal protein</keyword>
<dbReference type="GO" id="GO:0019843">
    <property type="term" value="F:rRNA binding"/>
    <property type="evidence" value="ECO:0007669"/>
    <property type="project" value="UniProtKB-UniRule"/>
</dbReference>
<proteinExistence type="inferred from homology"/>
<dbReference type="PANTHER" id="PTHR11831">
    <property type="entry name" value="30S 40S RIBOSOMAL PROTEIN"/>
    <property type="match status" value="1"/>
</dbReference>
<dbReference type="Gene3D" id="3.10.290.10">
    <property type="entry name" value="RNA-binding S4 domain"/>
    <property type="match status" value="1"/>
</dbReference>
<comment type="similarity">
    <text evidence="1 7">Belongs to the universal ribosomal protein uS4 family.</text>
</comment>
<dbReference type="InterPro" id="IPR022801">
    <property type="entry name" value="Ribosomal_uS4"/>
</dbReference>
<organism evidence="10 11">
    <name type="scientific">Candidatus Giovannonibacteria bacterium RIFCSPLOWO2_01_FULL_46_32</name>
    <dbReference type="NCBI Taxonomy" id="1798353"/>
    <lineage>
        <taxon>Bacteria</taxon>
        <taxon>Candidatus Giovannoniibacteriota</taxon>
    </lineage>
</organism>
<evidence type="ECO:0000259" key="8">
    <source>
        <dbReference type="SMART" id="SM00363"/>
    </source>
</evidence>
<dbReference type="Pfam" id="PF00163">
    <property type="entry name" value="Ribosomal_S4"/>
    <property type="match status" value="1"/>
</dbReference>
<comment type="function">
    <text evidence="7">With S5 and S12 plays an important role in translational accuracy.</text>
</comment>
<dbReference type="Pfam" id="PF01479">
    <property type="entry name" value="S4"/>
    <property type="match status" value="1"/>
</dbReference>
<gene>
    <name evidence="7" type="primary">rpsD</name>
    <name evidence="10" type="ORF">A3B19_00775</name>
</gene>
<evidence type="ECO:0000256" key="2">
    <source>
        <dbReference type="ARBA" id="ARBA00022730"/>
    </source>
</evidence>
<dbReference type="SUPFAM" id="SSF55174">
    <property type="entry name" value="Alpha-L RNA-binding motif"/>
    <property type="match status" value="1"/>
</dbReference>
<evidence type="ECO:0000256" key="7">
    <source>
        <dbReference type="HAMAP-Rule" id="MF_01306"/>
    </source>
</evidence>
<dbReference type="PROSITE" id="PS50889">
    <property type="entry name" value="S4"/>
    <property type="match status" value="1"/>
</dbReference>
<comment type="caution">
    <text evidence="10">The sequence shown here is derived from an EMBL/GenBank/DDBJ whole genome shotgun (WGS) entry which is preliminary data.</text>
</comment>
<dbReference type="FunFam" id="3.10.290.10:FF:000001">
    <property type="entry name" value="30S ribosomal protein S4"/>
    <property type="match status" value="1"/>
</dbReference>
<comment type="subunit">
    <text evidence="7">Part of the 30S ribosomal subunit. Contacts protein S5. The interaction surface between S4 and S5 is involved in control of translational fidelity.</text>
</comment>
<dbReference type="CDD" id="cd00165">
    <property type="entry name" value="S4"/>
    <property type="match status" value="1"/>
</dbReference>
<dbReference type="GO" id="GO:0006412">
    <property type="term" value="P:translation"/>
    <property type="evidence" value="ECO:0007669"/>
    <property type="project" value="UniProtKB-UniRule"/>
</dbReference>
<keyword evidence="3 7" id="KW-0694">RNA-binding</keyword>
<dbReference type="InterPro" id="IPR005709">
    <property type="entry name" value="Ribosomal_uS4_bac-type"/>
</dbReference>
<evidence type="ECO:0000256" key="4">
    <source>
        <dbReference type="ARBA" id="ARBA00022980"/>
    </source>
</evidence>
<feature type="domain" description="Small ribosomal subunit protein uS4 N-terminal" evidence="9">
    <location>
        <begin position="1"/>
        <end position="89"/>
    </location>
</feature>
<dbReference type="AlphaFoldDB" id="A0A1F5XGA2"/>
<evidence type="ECO:0000313" key="10">
    <source>
        <dbReference type="EMBL" id="OGF86953.1"/>
    </source>
</evidence>
<sequence>MRANCKTCRRLGMSVCGREKCAFKRKPYPPGIHGKSFRRGLSEFGTQLKSKQKVKFLYGLREQQFKNYVLSAVAQHAIPAGEAIVRNLELRLDNIVHRLGFAPTRAGARQAVNHGHILVNGKRVSVPSCRIKIGDEIKIRPGSAGKGAFLNLAVTIKKYAPPEWLEIDKDAFSGKIISVPPADDLIRSYNLNSIVEYYSR</sequence>
<evidence type="ECO:0000256" key="1">
    <source>
        <dbReference type="ARBA" id="ARBA00007465"/>
    </source>
</evidence>